<sequence>MLVPELTYPPVNWIDGMKIARRHFTEWENFMHDQLRDSNALSLSRFRYGILPAENALDVQIQCDFNQQIRVQLRSCRAISPHGGRIDYHSPTDALICTTSFTALAETYGLQTGKLQTFDVLLTVDPFTRIPTGEPLLTETPPRHPHTRPDYRLDVVPTGQVRPGELSYQLIIARIRYDNGEVKQDMEYLPACTSVHSLPRLQQWYQQFGKHLESLETSAYKILQKTKDRDPKNALLNSTLLMAERVAFILGDISTRFGWMLPYESPVQLAETLLRPVQAVRVVMTMLSGREREEFIGYLSEWADLTPGALEAQLNAILQLPYEHTELGTLLTELDTFYRTLTNVFYKFAQLDFIGKRKGQNVFIIEHEVKETPPEKPRSRWSPLG</sequence>
<evidence type="ECO:0008006" key="4">
    <source>
        <dbReference type="Google" id="ProtNLM"/>
    </source>
</evidence>
<dbReference type="EMBL" id="JBHUOM010000002">
    <property type="protein sequence ID" value="MFD2934205.1"/>
    <property type="molecule type" value="Genomic_DNA"/>
</dbReference>
<organism evidence="2 3">
    <name type="scientific">Spirosoma flavum</name>
    <dbReference type="NCBI Taxonomy" id="2048557"/>
    <lineage>
        <taxon>Bacteria</taxon>
        <taxon>Pseudomonadati</taxon>
        <taxon>Bacteroidota</taxon>
        <taxon>Cytophagia</taxon>
        <taxon>Cytophagales</taxon>
        <taxon>Cytophagaceae</taxon>
        <taxon>Spirosoma</taxon>
    </lineage>
</organism>
<name>A0ABW6AJ60_9BACT</name>
<dbReference type="Proteomes" id="UP001597512">
    <property type="component" value="Unassembled WGS sequence"/>
</dbReference>
<accession>A0ABW6AJ60</accession>
<comment type="caution">
    <text evidence="2">The sequence shown here is derived from an EMBL/GenBank/DDBJ whole genome shotgun (WGS) entry which is preliminary data.</text>
</comment>
<feature type="region of interest" description="Disordered" evidence="1">
    <location>
        <begin position="133"/>
        <end position="155"/>
    </location>
</feature>
<dbReference type="RefSeq" id="WP_381499661.1">
    <property type="nucleotide sequence ID" value="NZ_JBHUOM010000002.1"/>
</dbReference>
<proteinExistence type="predicted"/>
<keyword evidence="3" id="KW-1185">Reference proteome</keyword>
<evidence type="ECO:0000313" key="3">
    <source>
        <dbReference type="Proteomes" id="UP001597512"/>
    </source>
</evidence>
<gene>
    <name evidence="2" type="ORF">ACFS25_10455</name>
</gene>
<evidence type="ECO:0000313" key="2">
    <source>
        <dbReference type="EMBL" id="MFD2934205.1"/>
    </source>
</evidence>
<protein>
    <recommendedName>
        <fullName evidence="4">Type VI secretion system baseplate subunit TssK</fullName>
    </recommendedName>
</protein>
<reference evidence="3" key="1">
    <citation type="journal article" date="2019" name="Int. J. Syst. Evol. Microbiol.">
        <title>The Global Catalogue of Microorganisms (GCM) 10K type strain sequencing project: providing services to taxonomists for standard genome sequencing and annotation.</title>
        <authorList>
            <consortium name="The Broad Institute Genomics Platform"/>
            <consortium name="The Broad Institute Genome Sequencing Center for Infectious Disease"/>
            <person name="Wu L."/>
            <person name="Ma J."/>
        </authorList>
    </citation>
    <scope>NUCLEOTIDE SEQUENCE [LARGE SCALE GENOMIC DNA]</scope>
    <source>
        <strain evidence="3">KCTC 52490</strain>
    </source>
</reference>
<evidence type="ECO:0000256" key="1">
    <source>
        <dbReference type="SAM" id="MobiDB-lite"/>
    </source>
</evidence>